<proteinExistence type="predicted"/>
<dbReference type="EMBL" id="AP012320">
    <property type="protein sequence ID" value="BAL94918.1"/>
    <property type="molecule type" value="Genomic_DNA"/>
</dbReference>
<evidence type="ECO:0000313" key="4">
    <source>
        <dbReference type="Proteomes" id="UP000007883"/>
    </source>
</evidence>
<accession>I0HPI1</accession>
<sequence length="172" mass="17167">MSAVALAATLFAGLAAPAQAALYRIDGAVDSGSLIGSAFSGSFGFDDPAAGFDGSVELSSFTLDFAGHRYTLDTVDAGSLPVAWFSGGDLLGVDVSFALADPLLQPLLQLVAGFGSASEALLAYDTTGGGTEGYGSVAFTAVTQDVPEPASAALVMAALAAAGLARRRRRVA</sequence>
<evidence type="ECO:0000259" key="2">
    <source>
        <dbReference type="Pfam" id="PF07589"/>
    </source>
</evidence>
<reference evidence="3 4" key="1">
    <citation type="journal article" date="2012" name="J. Bacteriol.">
        <title>Complete genome sequence of phototrophic betaproteobacterium Rubrivivax gelatinosus IL144.</title>
        <authorList>
            <person name="Nagashima S."/>
            <person name="Kamimura A."/>
            <person name="Shimizu T."/>
            <person name="Nakamura-isaki S."/>
            <person name="Aono E."/>
            <person name="Sakamoto K."/>
            <person name="Ichikawa N."/>
            <person name="Nakazawa H."/>
            <person name="Sekine M."/>
            <person name="Yamazaki S."/>
            <person name="Fujita N."/>
            <person name="Shimada K."/>
            <person name="Hanada S."/>
            <person name="Nagashima K.V.P."/>
        </authorList>
    </citation>
    <scope>NUCLEOTIDE SEQUENCE [LARGE SCALE GENOMIC DNA]</scope>
    <source>
        <strain evidence="4">NBRC 100245 / IL144</strain>
    </source>
</reference>
<dbReference type="Pfam" id="PF07589">
    <property type="entry name" value="PEP-CTERM"/>
    <property type="match status" value="1"/>
</dbReference>
<dbReference type="NCBIfam" id="TIGR02595">
    <property type="entry name" value="PEP_CTERM"/>
    <property type="match status" value="1"/>
</dbReference>
<dbReference type="KEGG" id="rge:RGE_15770"/>
<dbReference type="HOGENOM" id="CLU_1554132_0_0_4"/>
<protein>
    <recommendedName>
        <fullName evidence="2">Ice-binding protein C-terminal domain-containing protein</fullName>
    </recommendedName>
</protein>
<feature type="domain" description="Ice-binding protein C-terminal" evidence="2">
    <location>
        <begin position="145"/>
        <end position="169"/>
    </location>
</feature>
<dbReference type="eggNOG" id="ENOG50336QS">
    <property type="taxonomic scope" value="Bacteria"/>
</dbReference>
<feature type="chain" id="PRO_5003629099" description="Ice-binding protein C-terminal domain-containing protein" evidence="1">
    <location>
        <begin position="21"/>
        <end position="172"/>
    </location>
</feature>
<evidence type="ECO:0000256" key="1">
    <source>
        <dbReference type="SAM" id="SignalP"/>
    </source>
</evidence>
<name>I0HPI1_RUBGI</name>
<dbReference type="Proteomes" id="UP000007883">
    <property type="component" value="Chromosome"/>
</dbReference>
<dbReference type="InterPro" id="IPR013424">
    <property type="entry name" value="Ice-binding_C"/>
</dbReference>
<keyword evidence="1" id="KW-0732">Signal</keyword>
<dbReference type="STRING" id="983917.RGE_15770"/>
<dbReference type="AlphaFoldDB" id="I0HPI1"/>
<organism evidence="3 4">
    <name type="scientific">Rubrivivax gelatinosus (strain NBRC 100245 / IL144)</name>
    <dbReference type="NCBI Taxonomy" id="983917"/>
    <lineage>
        <taxon>Bacteria</taxon>
        <taxon>Pseudomonadati</taxon>
        <taxon>Pseudomonadota</taxon>
        <taxon>Betaproteobacteria</taxon>
        <taxon>Burkholderiales</taxon>
        <taxon>Sphaerotilaceae</taxon>
        <taxon>Rubrivivax</taxon>
    </lineage>
</organism>
<feature type="signal peptide" evidence="1">
    <location>
        <begin position="1"/>
        <end position="20"/>
    </location>
</feature>
<gene>
    <name evidence="3" type="ordered locus">RGE_15770</name>
</gene>
<dbReference type="PATRIC" id="fig|983917.3.peg.1544"/>
<evidence type="ECO:0000313" key="3">
    <source>
        <dbReference type="EMBL" id="BAL94918.1"/>
    </source>
</evidence>
<keyword evidence="4" id="KW-1185">Reference proteome</keyword>